<accession>A0A4Y9K2L7</accession>
<evidence type="ECO:0000259" key="4">
    <source>
        <dbReference type="Pfam" id="PF01420"/>
    </source>
</evidence>
<dbReference type="OrthoDB" id="5109672at2"/>
<dbReference type="InterPro" id="IPR000055">
    <property type="entry name" value="Restrct_endonuc_typeI_TRD"/>
</dbReference>
<dbReference type="GO" id="GO:0003677">
    <property type="term" value="F:DNA binding"/>
    <property type="evidence" value="ECO:0007669"/>
    <property type="project" value="UniProtKB-KW"/>
</dbReference>
<evidence type="ECO:0000313" key="6">
    <source>
        <dbReference type="Proteomes" id="UP000297396"/>
    </source>
</evidence>
<keyword evidence="3" id="KW-0238">DNA-binding</keyword>
<evidence type="ECO:0000256" key="2">
    <source>
        <dbReference type="ARBA" id="ARBA00022747"/>
    </source>
</evidence>
<gene>
    <name evidence="5" type="ORF">E4T80_05340</name>
</gene>
<name>A0A4Y9K2L7_9PAST</name>
<dbReference type="Pfam" id="PF01420">
    <property type="entry name" value="Methylase_S"/>
    <property type="match status" value="2"/>
</dbReference>
<dbReference type="InterPro" id="IPR044946">
    <property type="entry name" value="Restrct_endonuc_typeI_TRD_sf"/>
</dbReference>
<sequence length="360" mass="41626">MNLNVENWKPFKIGNLFSLFQNGKANQGLLQDGLDCFYVGAKKDDNGVMFTCKRDEELIQKGNCIIFICNGEGSVGFSNYMDVDFIGTTDIVAAYNSILNENIGTFLATVFSKERPKYSFGRKWKKYLKETEVLLPTKYNSDGTLLMDRNLEYSKYGYIPDWDFMDNYIKSLSYKPLTTKNNSREIKDLNIQLWKEFRVGKLFKCETTKMLIKDELEDGSIPFISRSAENNGCIGYVDADPEYINKQCCLTIGAEGIYSFYQDVDFVAGNKVYTLKNENLNVFNAIFISTILNRDAYKFSYGRARILSKLKQEIIKLPIIMNKDNLPFIDIKRRYSDDGFLPDWKFMENYVKSLPYGDRL</sequence>
<dbReference type="Gene3D" id="3.90.220.20">
    <property type="entry name" value="DNA methylase specificity domains"/>
    <property type="match status" value="2"/>
</dbReference>
<feature type="domain" description="Type I restriction modification DNA specificity" evidence="4">
    <location>
        <begin position="194"/>
        <end position="320"/>
    </location>
</feature>
<dbReference type="EMBL" id="SPPA01000009">
    <property type="protein sequence ID" value="TFV10965.1"/>
    <property type="molecule type" value="Genomic_DNA"/>
</dbReference>
<dbReference type="SUPFAM" id="SSF116734">
    <property type="entry name" value="DNA methylase specificity domain"/>
    <property type="match status" value="2"/>
</dbReference>
<dbReference type="RefSeq" id="WP_135055767.1">
    <property type="nucleotide sequence ID" value="NZ_JADGLC010000009.1"/>
</dbReference>
<comment type="caution">
    <text evidence="5">The sequence shown here is derived from an EMBL/GenBank/DDBJ whole genome shotgun (WGS) entry which is preliminary data.</text>
</comment>
<feature type="domain" description="Type I restriction modification DNA specificity" evidence="4">
    <location>
        <begin position="6"/>
        <end position="136"/>
    </location>
</feature>
<organism evidence="5 6">
    <name type="scientific">Muribacter muris</name>
    <dbReference type="NCBI Taxonomy" id="67855"/>
    <lineage>
        <taxon>Bacteria</taxon>
        <taxon>Pseudomonadati</taxon>
        <taxon>Pseudomonadota</taxon>
        <taxon>Gammaproteobacteria</taxon>
        <taxon>Pasteurellales</taxon>
        <taxon>Pasteurellaceae</taxon>
        <taxon>Muribacter</taxon>
    </lineage>
</organism>
<proteinExistence type="inferred from homology"/>
<reference evidence="5 6" key="1">
    <citation type="submission" date="2019-03" db="EMBL/GenBank/DDBJ databases">
        <title>Diversity of the mouse oral microbiome.</title>
        <authorList>
            <person name="Joseph S."/>
            <person name="Aduse-Opoku J."/>
            <person name="Curtis M."/>
            <person name="Wade W."/>
            <person name="Hashim A."/>
        </authorList>
    </citation>
    <scope>NUCLEOTIDE SEQUENCE [LARGE SCALE GENOMIC DNA]</scope>
    <source>
        <strain evidence="5 6">WT12</strain>
    </source>
</reference>
<evidence type="ECO:0000313" key="5">
    <source>
        <dbReference type="EMBL" id="TFV10965.1"/>
    </source>
</evidence>
<keyword evidence="2" id="KW-0680">Restriction system</keyword>
<dbReference type="AlphaFoldDB" id="A0A4Y9K2L7"/>
<protein>
    <recommendedName>
        <fullName evidence="4">Type I restriction modification DNA specificity domain-containing protein</fullName>
    </recommendedName>
</protein>
<dbReference type="Proteomes" id="UP000297396">
    <property type="component" value="Unassembled WGS sequence"/>
</dbReference>
<comment type="similarity">
    <text evidence="1">Belongs to the type-I restriction system S methylase family.</text>
</comment>
<evidence type="ECO:0000256" key="3">
    <source>
        <dbReference type="ARBA" id="ARBA00023125"/>
    </source>
</evidence>
<dbReference type="GO" id="GO:0009307">
    <property type="term" value="P:DNA restriction-modification system"/>
    <property type="evidence" value="ECO:0007669"/>
    <property type="project" value="UniProtKB-KW"/>
</dbReference>
<evidence type="ECO:0000256" key="1">
    <source>
        <dbReference type="ARBA" id="ARBA00010923"/>
    </source>
</evidence>